<gene>
    <name evidence="4 6" type="primary">pdxJ</name>
    <name evidence="6" type="ORF">GH984_03335</name>
</gene>
<dbReference type="InterPro" id="IPR013785">
    <property type="entry name" value="Aldolase_TIM"/>
</dbReference>
<dbReference type="Gene3D" id="3.20.20.70">
    <property type="entry name" value="Aldolase class I"/>
    <property type="match status" value="1"/>
</dbReference>
<dbReference type="GO" id="GO:0008615">
    <property type="term" value="P:pyridoxine biosynthetic process"/>
    <property type="evidence" value="ECO:0007669"/>
    <property type="project" value="UniProtKB-UniRule"/>
</dbReference>
<comment type="subcellular location">
    <subcellularLocation>
        <location evidence="4">Cytoplasm</location>
    </subcellularLocation>
</comment>
<feature type="binding site" evidence="4">
    <location>
        <position position="58"/>
    </location>
    <ligand>
        <name>1-deoxy-D-xylulose 5-phosphate</name>
        <dbReference type="ChEBI" id="CHEBI:57792"/>
    </ligand>
</feature>
<organism evidence="6 7">
    <name type="scientific">Spiribacter salilacus</name>
    <dbReference type="NCBI Taxonomy" id="2664894"/>
    <lineage>
        <taxon>Bacteria</taxon>
        <taxon>Pseudomonadati</taxon>
        <taxon>Pseudomonadota</taxon>
        <taxon>Gammaproteobacteria</taxon>
        <taxon>Chromatiales</taxon>
        <taxon>Ectothiorhodospiraceae</taxon>
        <taxon>Spiribacter</taxon>
    </lineage>
</organism>
<dbReference type="FunFam" id="3.20.20.70:FF:000042">
    <property type="entry name" value="Pyridoxine 5'-phosphate synthase"/>
    <property type="match status" value="1"/>
</dbReference>
<dbReference type="HAMAP" id="MF_00279">
    <property type="entry name" value="PdxJ"/>
    <property type="match status" value="1"/>
</dbReference>
<sequence>MAHHQGCLEPLLGVNVDHVAGLRQARGTRYPDPVLAALIAEQAGADVITVHLREDRRHINDQDVARLAEALQTRMNFEMAVTGEMIDIAKRIQPTDCCLVPERREELTTEGGLDVAGQLSRITEATTELQQAGIRVSLFIDPEPDQLHAAVAAGAQVVELHTGQFAEAGTDTTIHAEFQRIHDAAVLGHSLGLQINAGHGLHYHNVAPIAALREVTELNIGHSIVARAVFTGFEAAVREMKRLIQDARH</sequence>
<protein>
    <recommendedName>
        <fullName evidence="4 5">Pyridoxine 5'-phosphate synthase</fullName>
        <shortName evidence="4">PNP synthase</shortName>
        <ecNumber evidence="4 5">2.6.99.2</ecNumber>
    </recommendedName>
</protein>
<comment type="caution">
    <text evidence="6">The sequence shown here is derived from an EMBL/GenBank/DDBJ whole genome shotgun (WGS) entry which is preliminary data.</text>
</comment>
<accession>A0A6N7QQR5</accession>
<dbReference type="GO" id="GO:0033856">
    <property type="term" value="F:pyridoxine 5'-phosphate synthase activity"/>
    <property type="evidence" value="ECO:0007669"/>
    <property type="project" value="UniProtKB-UniRule"/>
</dbReference>
<dbReference type="UniPathway" id="UPA00244">
    <property type="reaction ID" value="UER00313"/>
</dbReference>
<feature type="active site" description="Proton donor" evidence="4">
    <location>
        <position position="199"/>
    </location>
</feature>
<evidence type="ECO:0000256" key="3">
    <source>
        <dbReference type="ARBA" id="ARBA00023096"/>
    </source>
</evidence>
<feature type="site" description="Transition state stabilizer" evidence="4">
    <location>
        <position position="159"/>
    </location>
</feature>
<dbReference type="Proteomes" id="UP000433788">
    <property type="component" value="Unassembled WGS sequence"/>
</dbReference>
<feature type="active site" description="Proton acceptor" evidence="4">
    <location>
        <position position="78"/>
    </location>
</feature>
<evidence type="ECO:0000256" key="2">
    <source>
        <dbReference type="ARBA" id="ARBA00022679"/>
    </source>
</evidence>
<dbReference type="NCBIfam" id="NF003623">
    <property type="entry name" value="PRK05265.1-1"/>
    <property type="match status" value="1"/>
</dbReference>
<dbReference type="EMBL" id="WJPP01000002">
    <property type="protein sequence ID" value="MRH77729.1"/>
    <property type="molecule type" value="Genomic_DNA"/>
</dbReference>
<comment type="subunit">
    <text evidence="4">Homooctamer; tetramer of dimers.</text>
</comment>
<feature type="binding site" evidence="4">
    <location>
        <begin position="17"/>
        <end position="18"/>
    </location>
    <ligand>
        <name>1-deoxy-D-xylulose 5-phosphate</name>
        <dbReference type="ChEBI" id="CHEBI:57792"/>
    </ligand>
</feature>
<dbReference type="NCBIfam" id="NF003627">
    <property type="entry name" value="PRK05265.1-5"/>
    <property type="match status" value="1"/>
</dbReference>
<evidence type="ECO:0000256" key="4">
    <source>
        <dbReference type="HAMAP-Rule" id="MF_00279"/>
    </source>
</evidence>
<evidence type="ECO:0000256" key="1">
    <source>
        <dbReference type="ARBA" id="ARBA00022490"/>
    </source>
</evidence>
<comment type="catalytic activity">
    <reaction evidence="4">
        <text>3-amino-2-oxopropyl phosphate + 1-deoxy-D-xylulose 5-phosphate = pyridoxine 5'-phosphate + phosphate + 2 H2O + H(+)</text>
        <dbReference type="Rhea" id="RHEA:15265"/>
        <dbReference type="ChEBI" id="CHEBI:15377"/>
        <dbReference type="ChEBI" id="CHEBI:15378"/>
        <dbReference type="ChEBI" id="CHEBI:43474"/>
        <dbReference type="ChEBI" id="CHEBI:57279"/>
        <dbReference type="ChEBI" id="CHEBI:57792"/>
        <dbReference type="ChEBI" id="CHEBI:58589"/>
        <dbReference type="EC" id="2.6.99.2"/>
    </reaction>
</comment>
<feature type="binding site" evidence="4">
    <location>
        <position position="108"/>
    </location>
    <ligand>
        <name>1-deoxy-D-xylulose 5-phosphate</name>
        <dbReference type="ChEBI" id="CHEBI:57792"/>
    </ligand>
</feature>
<comment type="pathway">
    <text evidence="4">Cofactor biosynthesis; pyridoxine 5'-phosphate biosynthesis; pyridoxine 5'-phosphate from D-erythrose 4-phosphate: step 5/5.</text>
</comment>
<feature type="binding site" evidence="4">
    <location>
        <position position="200"/>
    </location>
    <ligand>
        <name>3-amino-2-oxopropyl phosphate</name>
        <dbReference type="ChEBI" id="CHEBI:57279"/>
    </ligand>
</feature>
<dbReference type="Pfam" id="PF03740">
    <property type="entry name" value="PdxJ"/>
    <property type="match status" value="1"/>
</dbReference>
<dbReference type="PANTHER" id="PTHR30456">
    <property type="entry name" value="PYRIDOXINE 5'-PHOSPHATE SYNTHASE"/>
    <property type="match status" value="1"/>
</dbReference>
<feature type="binding site" evidence="4">
    <location>
        <position position="26"/>
    </location>
    <ligand>
        <name>3-amino-2-oxopropyl phosphate</name>
        <dbReference type="ChEBI" id="CHEBI:57279"/>
    </ligand>
</feature>
<dbReference type="PANTHER" id="PTHR30456:SF0">
    <property type="entry name" value="PYRIDOXINE 5'-PHOSPHATE SYNTHASE"/>
    <property type="match status" value="1"/>
</dbReference>
<keyword evidence="3 4" id="KW-0664">Pyridoxine biosynthesis</keyword>
<feature type="binding site" evidence="4">
    <location>
        <position position="53"/>
    </location>
    <ligand>
        <name>1-deoxy-D-xylulose 5-phosphate</name>
        <dbReference type="ChEBI" id="CHEBI:57792"/>
    </ligand>
</feature>
<keyword evidence="1 4" id="KW-0963">Cytoplasm</keyword>
<evidence type="ECO:0000256" key="5">
    <source>
        <dbReference type="NCBIfam" id="TIGR00559"/>
    </source>
</evidence>
<dbReference type="NCBIfam" id="TIGR00559">
    <property type="entry name" value="pdxJ"/>
    <property type="match status" value="1"/>
</dbReference>
<proteinExistence type="inferred from homology"/>
<feature type="binding site" evidence="4">
    <location>
        <position position="15"/>
    </location>
    <ligand>
        <name>3-amino-2-oxopropyl phosphate</name>
        <dbReference type="ChEBI" id="CHEBI:57279"/>
    </ligand>
</feature>
<evidence type="ECO:0000313" key="7">
    <source>
        <dbReference type="Proteomes" id="UP000433788"/>
    </source>
</evidence>
<comment type="similarity">
    <text evidence="4">Belongs to the PNP synthase family.</text>
</comment>
<dbReference type="InterPro" id="IPR036130">
    <property type="entry name" value="Pyridoxine-5'_phos_synth"/>
</dbReference>
<dbReference type="NCBIfam" id="NF003625">
    <property type="entry name" value="PRK05265.1-3"/>
    <property type="match status" value="1"/>
</dbReference>
<keyword evidence="7" id="KW-1185">Reference proteome</keyword>
<dbReference type="RefSeq" id="WP_153718804.1">
    <property type="nucleotide sequence ID" value="NZ_WJPP01000002.1"/>
</dbReference>
<name>A0A6N7QQR5_9GAMM</name>
<feature type="active site" description="Proton acceptor" evidence="4">
    <location>
        <position position="51"/>
    </location>
</feature>
<comment type="function">
    <text evidence="4">Catalyzes the complicated ring closure reaction between the two acyclic compounds 1-deoxy-D-xylulose-5-phosphate (DXP) and 3-amino-2-oxopropyl phosphate (1-amino-acetone-3-phosphate or AAP) to form pyridoxine 5'-phosphate (PNP) and inorganic phosphate.</text>
</comment>
<reference evidence="6 7" key="1">
    <citation type="submission" date="2019-11" db="EMBL/GenBank/DDBJ databases">
        <authorList>
            <person name="Zhang X.Y."/>
        </authorList>
    </citation>
    <scope>NUCLEOTIDE SEQUENCE [LARGE SCALE GENOMIC DNA]</scope>
    <source>
        <strain evidence="6 7">C176</strain>
    </source>
</reference>
<evidence type="ECO:0000313" key="6">
    <source>
        <dbReference type="EMBL" id="MRH77729.1"/>
    </source>
</evidence>
<dbReference type="EC" id="2.6.99.2" evidence="4 5"/>
<dbReference type="GO" id="GO:0005829">
    <property type="term" value="C:cytosol"/>
    <property type="evidence" value="ECO:0007669"/>
    <property type="project" value="TreeGrafter"/>
</dbReference>
<dbReference type="AlphaFoldDB" id="A0A6N7QQR5"/>
<keyword evidence="2 4" id="KW-0808">Transferase</keyword>
<dbReference type="SUPFAM" id="SSF63892">
    <property type="entry name" value="Pyridoxine 5'-phosphate synthase"/>
    <property type="match status" value="1"/>
</dbReference>
<dbReference type="InterPro" id="IPR004569">
    <property type="entry name" value="PyrdxlP_synth_PdxJ"/>
</dbReference>
<dbReference type="CDD" id="cd00003">
    <property type="entry name" value="PNPsynthase"/>
    <property type="match status" value="1"/>
</dbReference>
<feature type="binding site" evidence="4">
    <location>
        <begin position="221"/>
        <end position="222"/>
    </location>
    <ligand>
        <name>3-amino-2-oxopropyl phosphate</name>
        <dbReference type="ChEBI" id="CHEBI:57279"/>
    </ligand>
</feature>